<evidence type="ECO:0000313" key="5">
    <source>
        <dbReference type="EMBL" id="OXA50751.1"/>
    </source>
</evidence>
<feature type="compositionally biased region" description="Low complexity" evidence="3">
    <location>
        <begin position="235"/>
        <end position="251"/>
    </location>
</feature>
<organism evidence="5 6">
    <name type="scientific">Folsomia candida</name>
    <name type="common">Springtail</name>
    <dbReference type="NCBI Taxonomy" id="158441"/>
    <lineage>
        <taxon>Eukaryota</taxon>
        <taxon>Metazoa</taxon>
        <taxon>Ecdysozoa</taxon>
        <taxon>Arthropoda</taxon>
        <taxon>Hexapoda</taxon>
        <taxon>Collembola</taxon>
        <taxon>Entomobryomorpha</taxon>
        <taxon>Isotomoidea</taxon>
        <taxon>Isotomidae</taxon>
        <taxon>Proisotominae</taxon>
        <taxon>Folsomia</taxon>
    </lineage>
</organism>
<name>A0A226E1E4_FOLCA</name>
<dbReference type="Proteomes" id="UP000198287">
    <property type="component" value="Unassembled WGS sequence"/>
</dbReference>
<evidence type="ECO:0000256" key="2">
    <source>
        <dbReference type="SAM" id="Coils"/>
    </source>
</evidence>
<dbReference type="AlphaFoldDB" id="A0A226E1E4"/>
<feature type="domain" description="Schwannomin interacting protein 1 C-terminal" evidence="4">
    <location>
        <begin position="168"/>
        <end position="384"/>
    </location>
</feature>
<protein>
    <submittedName>
        <fullName evidence="5">Schwannomin-interacting protein 1</fullName>
    </submittedName>
</protein>
<dbReference type="GO" id="GO:0005886">
    <property type="term" value="C:plasma membrane"/>
    <property type="evidence" value="ECO:0007669"/>
    <property type="project" value="TreeGrafter"/>
</dbReference>
<reference evidence="5 6" key="1">
    <citation type="submission" date="2015-12" db="EMBL/GenBank/DDBJ databases">
        <title>The genome of Folsomia candida.</title>
        <authorList>
            <person name="Faddeeva A."/>
            <person name="Derks M.F."/>
            <person name="Anvar Y."/>
            <person name="Smit S."/>
            <person name="Van Straalen N."/>
            <person name="Roelofs D."/>
        </authorList>
    </citation>
    <scope>NUCLEOTIDE SEQUENCE [LARGE SCALE GENOMIC DNA]</scope>
    <source>
        <strain evidence="5 6">VU population</strain>
        <tissue evidence="5">Whole body</tissue>
    </source>
</reference>
<dbReference type="InterPro" id="IPR039045">
    <property type="entry name" value="SCHIP_1"/>
</dbReference>
<dbReference type="GO" id="GO:0035332">
    <property type="term" value="P:positive regulation of hippo signaling"/>
    <property type="evidence" value="ECO:0007669"/>
    <property type="project" value="TreeGrafter"/>
</dbReference>
<accession>A0A226E1E4</accession>
<sequence>MSDAYLSSTGRETMTHMNNNKLVRGPISAPNTPESLRRGMRDKKDKMEYNQMMMRSLTEQGSTRPLSYHGRSGSLCIMDGHQYPPPHPPIVNKRHIVSSGARSKNKESLLLNRRSMPIPYQSGENNRLLLGREKIQDVLELDTKLPRIDLEKIETHLRQAREEERKYRSDRDEIRRRLALEGDWGCGGCGDDKPLRKHNLQSRLQTSMNLQVCFMNETTSDNESPNSDDSEGRSQQQQQQQPQNQSLPSLNKKPGSSSGGEQNFIEKHDKLQAEVRHALAQAKDVARLQLTQEREGRAHSPITEMVRNTLEKIGVGLPPDRRRRMSRQLLTEINVTQLQVIVNDLHSHIEKLNESLVSMLLERDDLHMEQDSMLVDIEDLTRYL</sequence>
<feature type="region of interest" description="Disordered" evidence="3">
    <location>
        <begin position="218"/>
        <end position="263"/>
    </location>
</feature>
<evidence type="ECO:0000256" key="1">
    <source>
        <dbReference type="ARBA" id="ARBA00023054"/>
    </source>
</evidence>
<dbReference type="PANTHER" id="PTHR13103">
    <property type="entry name" value="SCHWANNOMIN INTERACTING PROTEIN 1"/>
    <property type="match status" value="1"/>
</dbReference>
<keyword evidence="6" id="KW-1185">Reference proteome</keyword>
<evidence type="ECO:0000259" key="4">
    <source>
        <dbReference type="Pfam" id="PF10148"/>
    </source>
</evidence>
<dbReference type="InterPro" id="IPR015649">
    <property type="entry name" value="SCHIP_1_C"/>
</dbReference>
<dbReference type="OMA" id="NDSWRRY"/>
<evidence type="ECO:0000256" key="3">
    <source>
        <dbReference type="SAM" id="MobiDB-lite"/>
    </source>
</evidence>
<feature type="coiled-coil region" evidence="2">
    <location>
        <begin position="150"/>
        <end position="177"/>
    </location>
</feature>
<dbReference type="Pfam" id="PF10148">
    <property type="entry name" value="SCHIP-1_C"/>
    <property type="match status" value="1"/>
</dbReference>
<dbReference type="OrthoDB" id="6260144at2759"/>
<proteinExistence type="predicted"/>
<comment type="caution">
    <text evidence="5">The sequence shown here is derived from an EMBL/GenBank/DDBJ whole genome shotgun (WGS) entry which is preliminary data.</text>
</comment>
<dbReference type="EMBL" id="LNIX01000008">
    <property type="protein sequence ID" value="OXA50751.1"/>
    <property type="molecule type" value="Genomic_DNA"/>
</dbReference>
<dbReference type="PANTHER" id="PTHR13103:SF2">
    <property type="entry name" value="IQCJ-SCHIP1 READTHROUGH TRANSCRIPT PROTEIN-RELATED"/>
    <property type="match status" value="1"/>
</dbReference>
<evidence type="ECO:0000313" key="6">
    <source>
        <dbReference type="Proteomes" id="UP000198287"/>
    </source>
</evidence>
<keyword evidence="1 2" id="KW-0175">Coiled coil</keyword>
<gene>
    <name evidence="5" type="ORF">Fcan01_14006</name>
</gene>
<dbReference type="GO" id="GO:0030054">
    <property type="term" value="C:cell junction"/>
    <property type="evidence" value="ECO:0007669"/>
    <property type="project" value="TreeGrafter"/>
</dbReference>